<dbReference type="PANTHER" id="PTHR22946:SF12">
    <property type="entry name" value="CONIDIAL PIGMENT BIOSYNTHESIS PROTEIN AYG1 (AFU_ORTHOLOGUE AFUA_2G17550)"/>
    <property type="match status" value="1"/>
</dbReference>
<dbReference type="SUPFAM" id="SSF53474">
    <property type="entry name" value="alpha/beta-Hydrolases"/>
    <property type="match status" value="1"/>
</dbReference>
<proteinExistence type="inferred from homology"/>
<dbReference type="Proteomes" id="UP000199614">
    <property type="component" value="Unassembled WGS sequence"/>
</dbReference>
<dbReference type="Gene3D" id="3.40.50.1820">
    <property type="entry name" value="alpha/beta hydrolase"/>
    <property type="match status" value="1"/>
</dbReference>
<name>A0A1I5GRJ0_PSUAM</name>
<protein>
    <recommendedName>
        <fullName evidence="4">Alpha/beta hydrolase family protein</fullName>
    </recommendedName>
</protein>
<comment type="similarity">
    <text evidence="1">Belongs to the AB hydrolase superfamily.</text>
</comment>
<organism evidence="2 3">
    <name type="scientific">Pseudonocardia ammonioxydans</name>
    <dbReference type="NCBI Taxonomy" id="260086"/>
    <lineage>
        <taxon>Bacteria</taxon>
        <taxon>Bacillati</taxon>
        <taxon>Actinomycetota</taxon>
        <taxon>Actinomycetes</taxon>
        <taxon>Pseudonocardiales</taxon>
        <taxon>Pseudonocardiaceae</taxon>
        <taxon>Pseudonocardia</taxon>
    </lineage>
</organism>
<sequence>MKLYFDDEGFDGQLQRSVGKCDSGMANVGECLYIASRITPGDRDSWFREWSAFATALVEQADTALSRGHTVSARTCYLRACEYHRQSFFWHRDDLDGTELRTGYDASVRAFRRALPLMDPPGTVLDGDTPGYLFTPPGSGPFPTVLHIGGYDGTAEELVASAGAALDRGWAFAALDGPGTGAPLYLHREPMRPDWENVVPGMVDLLLRRPSVDPDRIVLVGRSFGGLLAPRGASGEPRLAAMITDPGQIDMAVAMQARFGDLWDHIDDPAADGWFEALLQNPGLRAFLAPRMVTHGVSSVRAYVGDMRRYTARDQVAAVKCPSFVTDNETDVVSTGQGRELYDRLTCPKEFRRFRRAEGAEGHCEGMAPVVFWTAAFDWLDDQLPR</sequence>
<evidence type="ECO:0000256" key="1">
    <source>
        <dbReference type="ARBA" id="ARBA00008645"/>
    </source>
</evidence>
<dbReference type="RefSeq" id="WP_093354199.1">
    <property type="nucleotide sequence ID" value="NZ_FOUY01000050.1"/>
</dbReference>
<dbReference type="AlphaFoldDB" id="A0A1I5GRJ0"/>
<accession>A0A1I5GRJ0</accession>
<dbReference type="PANTHER" id="PTHR22946">
    <property type="entry name" value="DIENELACTONE HYDROLASE DOMAIN-CONTAINING PROTEIN-RELATED"/>
    <property type="match status" value="1"/>
</dbReference>
<dbReference type="InterPro" id="IPR050261">
    <property type="entry name" value="FrsA_esterase"/>
</dbReference>
<evidence type="ECO:0008006" key="4">
    <source>
        <dbReference type="Google" id="ProtNLM"/>
    </source>
</evidence>
<evidence type="ECO:0000313" key="3">
    <source>
        <dbReference type="Proteomes" id="UP000199614"/>
    </source>
</evidence>
<dbReference type="EMBL" id="FOUY01000050">
    <property type="protein sequence ID" value="SFO38547.1"/>
    <property type="molecule type" value="Genomic_DNA"/>
</dbReference>
<dbReference type="InterPro" id="IPR029058">
    <property type="entry name" value="AB_hydrolase_fold"/>
</dbReference>
<reference evidence="2 3" key="1">
    <citation type="submission" date="2016-10" db="EMBL/GenBank/DDBJ databases">
        <authorList>
            <person name="de Groot N.N."/>
        </authorList>
    </citation>
    <scope>NUCLEOTIDE SEQUENCE [LARGE SCALE GENOMIC DNA]</scope>
    <source>
        <strain evidence="2 3">CGMCC 4.1877</strain>
    </source>
</reference>
<dbReference type="OrthoDB" id="9765647at2"/>
<keyword evidence="3" id="KW-1185">Reference proteome</keyword>
<evidence type="ECO:0000313" key="2">
    <source>
        <dbReference type="EMBL" id="SFO38547.1"/>
    </source>
</evidence>
<gene>
    <name evidence="2" type="ORF">SAMN05216207_10503</name>
</gene>
<dbReference type="STRING" id="260086.SAMN05216207_10503"/>
<dbReference type="Gene3D" id="1.20.1440.110">
    <property type="entry name" value="acylaminoacyl peptidase"/>
    <property type="match status" value="1"/>
</dbReference>